<feature type="compositionally biased region" description="Basic and acidic residues" evidence="1">
    <location>
        <begin position="205"/>
        <end position="214"/>
    </location>
</feature>
<proteinExistence type="predicted"/>
<reference evidence="2" key="1">
    <citation type="submission" date="2020-02" db="EMBL/GenBank/DDBJ databases">
        <authorList>
            <person name="Meier V. D."/>
        </authorList>
    </citation>
    <scope>NUCLEOTIDE SEQUENCE</scope>
    <source>
        <strain evidence="2">AVDCRST_MAG30</strain>
    </source>
</reference>
<name>A0A6J4U472_9ACTN</name>
<feature type="compositionally biased region" description="Basic residues" evidence="1">
    <location>
        <begin position="370"/>
        <end position="394"/>
    </location>
</feature>
<feature type="compositionally biased region" description="Basic and acidic residues" evidence="1">
    <location>
        <begin position="121"/>
        <end position="139"/>
    </location>
</feature>
<feature type="compositionally biased region" description="Basic residues" evidence="1">
    <location>
        <begin position="21"/>
        <end position="48"/>
    </location>
</feature>
<feature type="compositionally biased region" description="Low complexity" evidence="1">
    <location>
        <begin position="335"/>
        <end position="346"/>
    </location>
</feature>
<feature type="compositionally biased region" description="Basic residues" evidence="1">
    <location>
        <begin position="153"/>
        <end position="163"/>
    </location>
</feature>
<feature type="compositionally biased region" description="Basic and acidic residues" evidence="1">
    <location>
        <begin position="663"/>
        <end position="674"/>
    </location>
</feature>
<gene>
    <name evidence="2" type="ORF">AVDCRST_MAG30-4467</name>
</gene>
<feature type="compositionally biased region" description="Basic residues" evidence="1">
    <location>
        <begin position="601"/>
        <end position="622"/>
    </location>
</feature>
<feature type="non-terminal residue" evidence="2">
    <location>
        <position position="1"/>
    </location>
</feature>
<accession>A0A6J4U472</accession>
<feature type="region of interest" description="Disordered" evidence="1">
    <location>
        <begin position="303"/>
        <end position="586"/>
    </location>
</feature>
<dbReference type="EMBL" id="CADCVS010000584">
    <property type="protein sequence ID" value="CAA9538310.1"/>
    <property type="molecule type" value="Genomic_DNA"/>
</dbReference>
<feature type="compositionally biased region" description="Basic and acidic residues" evidence="1">
    <location>
        <begin position="640"/>
        <end position="654"/>
    </location>
</feature>
<feature type="compositionally biased region" description="Basic and acidic residues" evidence="1">
    <location>
        <begin position="499"/>
        <end position="513"/>
    </location>
</feature>
<feature type="compositionally biased region" description="Basic residues" evidence="1">
    <location>
        <begin position="485"/>
        <end position="498"/>
    </location>
</feature>
<feature type="compositionally biased region" description="Basic residues" evidence="1">
    <location>
        <begin position="308"/>
        <end position="318"/>
    </location>
</feature>
<keyword evidence="2" id="KW-0812">Transmembrane</keyword>
<sequence>AGRPRPLPAPARPRRAGGLLRPRRPRRRGGRASRRDPRRRQRLLRRRVGGGPGGGADHEGHRRVRVARRRGPRPARRARGLGGRPRQARSGGQHAARRSGGGERHGLPPGARPRRARLPRRPLDLRARPLRGGSRERRGGAAHPGSARERARGDRRRRRAGRRAGRDPGLRGPREGRGARLPDPLPAVAVGVPRRHRGAAPARGGHGDDPRDLPLHAAHQRAGHRSLDLRAQPDHRPRTGPRDRLLAVRGVALPRGARAPARRPARRPTGDDGDRRADRPVLLDHGRRRARVADRLPAALPLLDGHRRGARRARRGARVAHPPAGAPRRARAADQRAQPEALAAGRAPRRDPGAGGLLVPPVADGPPSPRARRRGERAAAHRPRPAVHAHRVHGRGPERAARDAERPGGRRRAAHRVRREHHDTDLRRGPGARGRARRGRGLRRAPGRAAGRHRVARRRPGRRRVADRRPGARARPRGAGEGPRRGHPGRARAVRRPRGRGDRRVRRPAELAREPAAGGPRDPRHHHARHPLPDDRLGRAAAQDARDEPAHPVGGVRPARPDLPGRPLRGPARLHEPGGARVHPADPALRDRLRALHGLRRLPAHAHQGGARRRGARRRGGRPRPGAHGADRHRGRAALLHRDRGLRDLGDHLHQGGRRRDRARGADRRDDRPRAARPVADGAPRPLELVGAAAAGPAARPLGHLGAGGGAGM</sequence>
<feature type="compositionally biased region" description="Basic and acidic residues" evidence="1">
    <location>
        <begin position="531"/>
        <end position="550"/>
    </location>
</feature>
<feature type="compositionally biased region" description="Basic and acidic residues" evidence="1">
    <location>
        <begin position="395"/>
        <end position="408"/>
    </location>
</feature>
<feature type="compositionally biased region" description="Basic and acidic residues" evidence="1">
    <location>
        <begin position="164"/>
        <end position="180"/>
    </location>
</feature>
<keyword evidence="2" id="KW-0472">Membrane</keyword>
<feature type="region of interest" description="Disordered" evidence="1">
    <location>
        <begin position="1"/>
        <end position="288"/>
    </location>
</feature>
<feature type="compositionally biased region" description="Low complexity" evidence="1">
    <location>
        <begin position="676"/>
        <end position="686"/>
    </location>
</feature>
<feature type="compositionally biased region" description="Low complexity" evidence="1">
    <location>
        <begin position="247"/>
        <end position="259"/>
    </location>
</feature>
<feature type="non-terminal residue" evidence="2">
    <location>
        <position position="713"/>
    </location>
</feature>
<feature type="compositionally biased region" description="Pro residues" evidence="1">
    <location>
        <begin position="1"/>
        <end position="11"/>
    </location>
</feature>
<feature type="compositionally biased region" description="Basic and acidic residues" evidence="1">
    <location>
        <begin position="268"/>
        <end position="285"/>
    </location>
</feature>
<feature type="compositionally biased region" description="Basic and acidic residues" evidence="1">
    <location>
        <begin position="225"/>
        <end position="246"/>
    </location>
</feature>
<protein>
    <submittedName>
        <fullName evidence="2">Transmembrane transport protein MmpL13</fullName>
    </submittedName>
</protein>
<evidence type="ECO:0000313" key="2">
    <source>
        <dbReference type="EMBL" id="CAA9538310.1"/>
    </source>
</evidence>
<feature type="compositionally biased region" description="Basic residues" evidence="1">
    <location>
        <begin position="409"/>
        <end position="419"/>
    </location>
</feature>
<organism evidence="2">
    <name type="scientific">uncultured Solirubrobacteraceae bacterium</name>
    <dbReference type="NCBI Taxonomy" id="1162706"/>
    <lineage>
        <taxon>Bacteria</taxon>
        <taxon>Bacillati</taxon>
        <taxon>Actinomycetota</taxon>
        <taxon>Thermoleophilia</taxon>
        <taxon>Solirubrobacterales</taxon>
        <taxon>Solirubrobacteraceae</taxon>
        <taxon>environmental samples</taxon>
    </lineage>
</organism>
<feature type="region of interest" description="Disordered" evidence="1">
    <location>
        <begin position="601"/>
        <end position="686"/>
    </location>
</feature>
<feature type="compositionally biased region" description="Basic residues" evidence="1">
    <location>
        <begin position="434"/>
        <end position="476"/>
    </location>
</feature>
<feature type="compositionally biased region" description="Basic residues" evidence="1">
    <location>
        <begin position="61"/>
        <end position="79"/>
    </location>
</feature>
<dbReference type="AlphaFoldDB" id="A0A6J4U472"/>
<evidence type="ECO:0000256" key="1">
    <source>
        <dbReference type="SAM" id="MobiDB-lite"/>
    </source>
</evidence>